<evidence type="ECO:0000313" key="2">
    <source>
        <dbReference type="EMBL" id="MCS3919324.1"/>
    </source>
</evidence>
<dbReference type="InterPro" id="IPR029060">
    <property type="entry name" value="PIN-like_dom_sf"/>
</dbReference>
<dbReference type="InterPro" id="IPR051619">
    <property type="entry name" value="TypeII_TA_RNase_PINc/VapC"/>
</dbReference>
<dbReference type="Proteomes" id="UP001204798">
    <property type="component" value="Unassembled WGS sequence"/>
</dbReference>
<keyword evidence="1" id="KW-0460">Magnesium</keyword>
<dbReference type="RefSeq" id="WP_018195791.1">
    <property type="nucleotide sequence ID" value="NZ_CP130454.1"/>
</dbReference>
<proteinExistence type="predicted"/>
<sequence length="163" mass="19117">MTDWLISDASVSLLWVKQSDENPILVRGAWKLRRDIVAGKFRVLLPFHWHLEIANALRRFVAAKRLTLPEAQRAMRLLLRFAHQHGFVLQPPTDWSELVRRADAWSVSLYDAIYLDLAARTGAIFWTADIRLYRQWYQRRDLHWLGVGWIGYYPQTGIPLVPP</sequence>
<dbReference type="InterPro" id="IPR044153">
    <property type="entry name" value="PIN_Pae0151-like"/>
</dbReference>
<dbReference type="EMBL" id="JANUCP010000003">
    <property type="protein sequence ID" value="MCS3919324.1"/>
    <property type="molecule type" value="Genomic_DNA"/>
</dbReference>
<reference evidence="2 3" key="1">
    <citation type="submission" date="2022-08" db="EMBL/GenBank/DDBJ databases">
        <title>Bacterial and archaeal communities from various locations to study Microbial Dark Matter (Phase II).</title>
        <authorList>
            <person name="Stepanauskas R."/>
        </authorList>
    </citation>
    <scope>NUCLEOTIDE SEQUENCE [LARGE SCALE GENOMIC DNA]</scope>
    <source>
        <strain evidence="2 3">PD1</strain>
    </source>
</reference>
<dbReference type="PANTHER" id="PTHR35901">
    <property type="entry name" value="RIBONUCLEASE VAPC3"/>
    <property type="match status" value="1"/>
</dbReference>
<evidence type="ECO:0000313" key="3">
    <source>
        <dbReference type="Proteomes" id="UP001204798"/>
    </source>
</evidence>
<organism evidence="2 3">
    <name type="scientific">Candidatus Fervidibacter sacchari</name>
    <dbReference type="NCBI Taxonomy" id="1448929"/>
    <lineage>
        <taxon>Bacteria</taxon>
        <taxon>Candidatus Fervidibacterota</taxon>
        <taxon>Candidatus Fervidibacter</taxon>
    </lineage>
</organism>
<name>A0ABT2EMZ5_9BACT</name>
<comment type="caution">
    <text evidence="2">The sequence shown here is derived from an EMBL/GenBank/DDBJ whole genome shotgun (WGS) entry which is preliminary data.</text>
</comment>
<dbReference type="PANTHER" id="PTHR35901:SF1">
    <property type="entry name" value="EXONUCLEASE VAPC9"/>
    <property type="match status" value="1"/>
</dbReference>
<dbReference type="SUPFAM" id="SSF88723">
    <property type="entry name" value="PIN domain-like"/>
    <property type="match status" value="1"/>
</dbReference>
<gene>
    <name evidence="2" type="ORF">M2350_001737</name>
</gene>
<dbReference type="Gene3D" id="3.40.50.1010">
    <property type="entry name" value="5'-nuclease"/>
    <property type="match status" value="1"/>
</dbReference>
<accession>A0ABT2EMZ5</accession>
<evidence type="ECO:0000256" key="1">
    <source>
        <dbReference type="ARBA" id="ARBA00022842"/>
    </source>
</evidence>
<dbReference type="CDD" id="cd09873">
    <property type="entry name" value="PIN_Pae0151-like"/>
    <property type="match status" value="1"/>
</dbReference>
<protein>
    <submittedName>
        <fullName evidence="2">Nucleic acid-binding protein</fullName>
    </submittedName>
</protein>
<keyword evidence="3" id="KW-1185">Reference proteome</keyword>